<dbReference type="STRING" id="1190417.SAMN05660690_3059"/>
<evidence type="ECO:0000313" key="2">
    <source>
        <dbReference type="EMBL" id="SDC94631.1"/>
    </source>
</evidence>
<dbReference type="RefSeq" id="WP_139173678.1">
    <property type="nucleotide sequence ID" value="NZ_FMZF01000004.1"/>
</dbReference>
<proteinExistence type="predicted"/>
<dbReference type="Proteomes" id="UP000199416">
    <property type="component" value="Unassembled WGS sequence"/>
</dbReference>
<sequence length="52" mass="5667">MTAPEDPRARFRSLPGPVDPEDTVETVDVSTTRPAATESDERDRLLREAGGV</sequence>
<dbReference type="EMBL" id="FMZF01000004">
    <property type="protein sequence ID" value="SDC94631.1"/>
    <property type="molecule type" value="Genomic_DNA"/>
</dbReference>
<evidence type="ECO:0000313" key="3">
    <source>
        <dbReference type="Proteomes" id="UP000199416"/>
    </source>
</evidence>
<reference evidence="3" key="1">
    <citation type="submission" date="2016-10" db="EMBL/GenBank/DDBJ databases">
        <authorList>
            <person name="Varghese N."/>
            <person name="Submissions S."/>
        </authorList>
    </citation>
    <scope>NUCLEOTIDE SEQUENCE [LARGE SCALE GENOMIC DNA]</scope>
    <source>
        <strain evidence="3">DSM 45421</strain>
    </source>
</reference>
<gene>
    <name evidence="2" type="ORF">SAMN05660690_3059</name>
</gene>
<feature type="compositionally biased region" description="Basic and acidic residues" evidence="1">
    <location>
        <begin position="39"/>
        <end position="52"/>
    </location>
</feature>
<feature type="region of interest" description="Disordered" evidence="1">
    <location>
        <begin position="1"/>
        <end position="52"/>
    </location>
</feature>
<accession>A0A1G6QQV2</accession>
<name>A0A1G6QQV2_9ACTN</name>
<keyword evidence="3" id="KW-1185">Reference proteome</keyword>
<evidence type="ECO:0000256" key="1">
    <source>
        <dbReference type="SAM" id="MobiDB-lite"/>
    </source>
</evidence>
<organism evidence="2 3">
    <name type="scientific">Geodermatophilus telluris</name>
    <dbReference type="NCBI Taxonomy" id="1190417"/>
    <lineage>
        <taxon>Bacteria</taxon>
        <taxon>Bacillati</taxon>
        <taxon>Actinomycetota</taxon>
        <taxon>Actinomycetes</taxon>
        <taxon>Geodermatophilales</taxon>
        <taxon>Geodermatophilaceae</taxon>
        <taxon>Geodermatophilus</taxon>
    </lineage>
</organism>
<dbReference type="AlphaFoldDB" id="A0A1G6QQV2"/>
<protein>
    <submittedName>
        <fullName evidence="2">Uncharacterized protein</fullName>
    </submittedName>
</protein>